<evidence type="ECO:0000313" key="5">
    <source>
        <dbReference type="Proteomes" id="UP000275024"/>
    </source>
</evidence>
<protein>
    <submittedName>
        <fullName evidence="2">DUF2087 domain-containing protein</fullName>
    </submittedName>
</protein>
<gene>
    <name evidence="3" type="ORF">D7318_26055</name>
    <name evidence="2" type="ORF">D7319_26730</name>
</gene>
<dbReference type="InterPro" id="IPR018656">
    <property type="entry name" value="DUF2087"/>
</dbReference>
<feature type="domain" description="DUF2087" evidence="1">
    <location>
        <begin position="17"/>
        <end position="86"/>
    </location>
</feature>
<comment type="caution">
    <text evidence="2">The sequence shown here is derived from an EMBL/GenBank/DDBJ whole genome shotgun (WGS) entry which is preliminary data.</text>
</comment>
<organism evidence="2 5">
    <name type="scientific">Streptomyces radicis</name>
    <dbReference type="NCBI Taxonomy" id="1750517"/>
    <lineage>
        <taxon>Bacteria</taxon>
        <taxon>Bacillati</taxon>
        <taxon>Actinomycetota</taxon>
        <taxon>Actinomycetes</taxon>
        <taxon>Kitasatosporales</taxon>
        <taxon>Streptomycetaceae</taxon>
        <taxon>Streptomyces</taxon>
    </lineage>
</organism>
<reference evidence="4 5" key="1">
    <citation type="submission" date="2018-09" db="EMBL/GenBank/DDBJ databases">
        <title>Streptomyces sp. nov. DS1-2, an endophytic actinomycete isolated from roots of Dendrobium scabrilingue.</title>
        <authorList>
            <person name="Kuncharoen N."/>
            <person name="Kudo T."/>
            <person name="Ohkuma M."/>
            <person name="Yuki M."/>
            <person name="Tanasupawat S."/>
        </authorList>
    </citation>
    <scope>NUCLEOTIDE SEQUENCE [LARGE SCALE GENOMIC DNA]</scope>
    <source>
        <strain evidence="2 5">AZ1-7</strain>
        <strain evidence="3 4">DS1-2</strain>
    </source>
</reference>
<dbReference type="AlphaFoldDB" id="A0A3A9VV69"/>
<dbReference type="Proteomes" id="UP000275024">
    <property type="component" value="Unassembled WGS sequence"/>
</dbReference>
<name>A0A3A9VV69_9ACTN</name>
<sequence length="88" mass="10112">MTDGGARGVQALFARGRLIAIPRRVDRREQLLAHLSETLFERGRAYSEREVNDRLRTVHEDCAALRRYLVDDGWLTRSPDGGSYLRAR</sequence>
<evidence type="ECO:0000313" key="4">
    <source>
        <dbReference type="Proteomes" id="UP000268652"/>
    </source>
</evidence>
<evidence type="ECO:0000313" key="3">
    <source>
        <dbReference type="EMBL" id="RKN16316.1"/>
    </source>
</evidence>
<evidence type="ECO:0000313" key="2">
    <source>
        <dbReference type="EMBL" id="RKN04981.1"/>
    </source>
</evidence>
<dbReference type="Pfam" id="PF09860">
    <property type="entry name" value="DUF2087"/>
    <property type="match status" value="1"/>
</dbReference>
<dbReference type="RefSeq" id="WP_120699661.1">
    <property type="nucleotide sequence ID" value="NZ_RBDX01000030.1"/>
</dbReference>
<dbReference type="EMBL" id="RBDY01000028">
    <property type="protein sequence ID" value="RKN16316.1"/>
    <property type="molecule type" value="Genomic_DNA"/>
</dbReference>
<dbReference type="OrthoDB" id="529288at2"/>
<dbReference type="EMBL" id="RBDX01000030">
    <property type="protein sequence ID" value="RKN04981.1"/>
    <property type="molecule type" value="Genomic_DNA"/>
</dbReference>
<dbReference type="Proteomes" id="UP000268652">
    <property type="component" value="Unassembled WGS sequence"/>
</dbReference>
<accession>A0A3A9VV69</accession>
<keyword evidence="4" id="KW-1185">Reference proteome</keyword>
<proteinExistence type="predicted"/>
<evidence type="ECO:0000259" key="1">
    <source>
        <dbReference type="Pfam" id="PF09860"/>
    </source>
</evidence>